<feature type="region of interest" description="Disordered" evidence="1">
    <location>
        <begin position="174"/>
        <end position="194"/>
    </location>
</feature>
<evidence type="ECO:0000256" key="1">
    <source>
        <dbReference type="SAM" id="MobiDB-lite"/>
    </source>
</evidence>
<gene>
    <name evidence="2" type="ORF">CGC21_10150</name>
</gene>
<dbReference type="VEuPathDB" id="TriTrypDB:LdBPK_070370.1"/>
<comment type="caution">
    <text evidence="2">The sequence shown here is derived from an EMBL/GenBank/DDBJ whole genome shotgun (WGS) entry which is preliminary data.</text>
</comment>
<organism evidence="2 3">
    <name type="scientific">Leishmania donovani</name>
    <dbReference type="NCBI Taxonomy" id="5661"/>
    <lineage>
        <taxon>Eukaryota</taxon>
        <taxon>Discoba</taxon>
        <taxon>Euglenozoa</taxon>
        <taxon>Kinetoplastea</taxon>
        <taxon>Metakinetoplastina</taxon>
        <taxon>Trypanosomatida</taxon>
        <taxon>Trypanosomatidae</taxon>
        <taxon>Leishmaniinae</taxon>
        <taxon>Leishmania</taxon>
    </lineage>
</organism>
<evidence type="ECO:0000313" key="2">
    <source>
        <dbReference type="EMBL" id="TPP52439.1"/>
    </source>
</evidence>
<proteinExistence type="predicted"/>
<feature type="region of interest" description="Disordered" evidence="1">
    <location>
        <begin position="817"/>
        <end position="843"/>
    </location>
</feature>
<dbReference type="VEuPathDB" id="TriTrypDB:LdCL_070007200"/>
<accession>A0A504XXP0</accession>
<dbReference type="VEuPathDB" id="TriTrypDB:LdBPK_070380.1"/>
<dbReference type="EMBL" id="RHLC01000029">
    <property type="protein sequence ID" value="TPP52439.1"/>
    <property type="molecule type" value="Genomic_DNA"/>
</dbReference>
<sequence length="871" mass="92042">MRCFRALRARKDIVELLVCRGRLADIQMLNFFSIQLDREVSGATAAAAVPGSAVAAGGAGGGEGSEITAKQAEKAAVTAATPDATSTEATMAAAGAATAAFHDRSDVVRRLAVSESPVAWLKEVYSGDEEWSCSYLTAATAVATHAGAGAPTLKASGMATAVGSGYMQTARTTAAGSEGGQHRHHGSSSATTAAHALPKSIRVVLRLEGGEDATPKYVTGCVPLDQPGVVEKKMVNGMLQVRLNNADVAQFESLSVEKVASYQHVLTATAYSAILRKMGEVGALHATNTVRYDALLIRNPAVQMRLAHLACFRYGIDCLTDYVVGDPAVVDGDEAAELISSFSEQLQIPLIESMVLKIYAERALMDGMDCMWEMVRDTPLVAAVAHRSNPAKMIDYPYLAELLNAPKYLLTSWNGSMEEQAMAFLHPLLSQAGLFGSGAGGSRAGIGGVLQGLIGLTTGYSYGGVRLAAPHVNLAGMSKTLELDVAKLLNVIASEKGKLEPMFVISVAQYISEVLANLAVIYRCTAALNIDEEGRGHREWLLAQAFGGASAVRRQRIMNDYMMSRAATSLIKKRKSLDNYSTHPIELMNTSPRNAKTSSMERAGSTAAVGSAIYSLKKMPHFSLPAHEADTPPEPLDADSRRHSCGDDVELCCRLTAAEELHGHLRDCFSLFASRFEHTTVALACIQALFPSSPPPARSGALPGTPEASEAEADAPRSAGGAFDLSTVATVLFLHVEDKLGACLGAAAGSDDEAKTPLLGVVVAFQYWRGFHCVAERRYASAAEAQGEAAALERGNLTVSELLRMPQWELISEPAAEASLSPTPGSGHAKLNTSPGSTDLTSGFSGIEENTVAKHGAAYESLMALMVDTYL</sequence>
<dbReference type="VEuPathDB" id="TriTrypDB:LDHU3_07.0290"/>
<feature type="region of interest" description="Disordered" evidence="1">
    <location>
        <begin position="696"/>
        <end position="717"/>
    </location>
</feature>
<reference evidence="3" key="1">
    <citation type="submission" date="2019-02" db="EMBL/GenBank/DDBJ databases">
        <title>FDA dAtabase for Regulatory Grade micrObial Sequences (FDA-ARGOS): Supporting development and validation of Infectious Disease Dx tests.</title>
        <authorList>
            <person name="Duncan R."/>
            <person name="Fisher C."/>
            <person name="Tallon L."/>
            <person name="Sadzewicz L."/>
            <person name="Sengamalay N."/>
            <person name="Ott S."/>
            <person name="Godinez A."/>
            <person name="Nagaraj S."/>
            <person name="Vavikolanu K."/>
            <person name="Nadendla S."/>
            <person name="Aluvathingal J."/>
            <person name="Sichtig H."/>
        </authorList>
    </citation>
    <scope>NUCLEOTIDE SEQUENCE [LARGE SCALE GENOMIC DNA]</scope>
    <source>
        <strain evidence="3">FDAARGOS_361</strain>
    </source>
</reference>
<dbReference type="VEuPathDB" id="TriTrypDB:LdCL_070007300"/>
<dbReference type="VEuPathDB" id="TriTrypDB:LDHU3_07.0280"/>
<dbReference type="AlphaFoldDB" id="A0A504XXP0"/>
<feature type="compositionally biased region" description="Polar residues" evidence="1">
    <location>
        <begin position="831"/>
        <end position="843"/>
    </location>
</feature>
<dbReference type="Proteomes" id="UP000318447">
    <property type="component" value="Unassembled WGS sequence"/>
</dbReference>
<name>A0A504XXP0_LEIDO</name>
<protein>
    <submittedName>
        <fullName evidence="2">Uncharacterized protein</fullName>
    </submittedName>
</protein>
<evidence type="ECO:0000313" key="3">
    <source>
        <dbReference type="Proteomes" id="UP000318447"/>
    </source>
</evidence>